<keyword evidence="3" id="KW-0805">Transcription regulation</keyword>
<evidence type="ECO:0000256" key="4">
    <source>
        <dbReference type="ARBA" id="ARBA00023125"/>
    </source>
</evidence>
<sequence>MENASSPHSTMNASNPHFAANQGLGLLFSDARSPVRDREPHANLNPPKSNQHLQGNTVFDARFWQENVPMLIQNDVAVQSANLAVLTLIYAQSAVGVGCNHYEKALWHYGRALQFVRETSTSQESLRPAILCSLFFVIFEIMNGNTDAAESHLWNGEKMVLELQRLESRPRSIDVDGEGILRRELPCALQFLMLQSDTPNLNFERAGYLEAFIRTATNPDRVPNIVPGTYPDERTGRVERLL</sequence>
<protein>
    <recommendedName>
        <fullName evidence="9">Transcription factor domain-containing protein</fullName>
    </recommendedName>
</protein>
<dbReference type="Pfam" id="PF11951">
    <property type="entry name" value="Fungal_trans_2"/>
    <property type="match status" value="1"/>
</dbReference>
<name>A0A2T4AA67_TRIHA</name>
<evidence type="ECO:0000313" key="8">
    <source>
        <dbReference type="Proteomes" id="UP000241690"/>
    </source>
</evidence>
<proteinExistence type="predicted"/>
<keyword evidence="2" id="KW-0862">Zinc</keyword>
<evidence type="ECO:0000256" key="6">
    <source>
        <dbReference type="ARBA" id="ARBA00023242"/>
    </source>
</evidence>
<evidence type="ECO:0000256" key="3">
    <source>
        <dbReference type="ARBA" id="ARBA00023015"/>
    </source>
</evidence>
<dbReference type="PANTHER" id="PTHR36206">
    <property type="entry name" value="ASPERCRYPTIN BIOSYNTHESIS CLUSTER-SPECIFIC TRANSCRIPTION REGULATOR ATNN-RELATED"/>
    <property type="match status" value="1"/>
</dbReference>
<organism evidence="7 8">
    <name type="scientific">Trichoderma harzianum CBS 226.95</name>
    <dbReference type="NCBI Taxonomy" id="983964"/>
    <lineage>
        <taxon>Eukaryota</taxon>
        <taxon>Fungi</taxon>
        <taxon>Dikarya</taxon>
        <taxon>Ascomycota</taxon>
        <taxon>Pezizomycotina</taxon>
        <taxon>Sordariomycetes</taxon>
        <taxon>Hypocreomycetidae</taxon>
        <taxon>Hypocreales</taxon>
        <taxon>Hypocreaceae</taxon>
        <taxon>Trichoderma</taxon>
    </lineage>
</organism>
<dbReference type="GO" id="GO:0003677">
    <property type="term" value="F:DNA binding"/>
    <property type="evidence" value="ECO:0007669"/>
    <property type="project" value="UniProtKB-KW"/>
</dbReference>
<dbReference type="AlphaFoldDB" id="A0A2T4AA67"/>
<reference evidence="7 8" key="1">
    <citation type="submission" date="2016-07" db="EMBL/GenBank/DDBJ databases">
        <title>Multiple horizontal gene transfer events from other fungi enriched the ability of initially mycotrophic Trichoderma (Ascomycota) to feed on dead plant biomass.</title>
        <authorList>
            <consortium name="DOE Joint Genome Institute"/>
            <person name="Aerts A."/>
            <person name="Atanasova L."/>
            <person name="Chenthamara K."/>
            <person name="Zhang J."/>
            <person name="Grujic M."/>
            <person name="Henrissat B."/>
            <person name="Kuo A."/>
            <person name="Salamov A."/>
            <person name="Lipzen A."/>
            <person name="Labutti K."/>
            <person name="Barry K."/>
            <person name="Miao Y."/>
            <person name="Rahimi M.J."/>
            <person name="Shen Q."/>
            <person name="Grigoriev I.V."/>
            <person name="Kubicek C.P."/>
            <person name="Druzhinina I.S."/>
        </authorList>
    </citation>
    <scope>NUCLEOTIDE SEQUENCE [LARGE SCALE GENOMIC DNA]</scope>
    <source>
        <strain evidence="7 8">CBS 226.95</strain>
    </source>
</reference>
<keyword evidence="8" id="KW-1185">Reference proteome</keyword>
<evidence type="ECO:0000256" key="5">
    <source>
        <dbReference type="ARBA" id="ARBA00023163"/>
    </source>
</evidence>
<dbReference type="InterPro" id="IPR052360">
    <property type="entry name" value="Transcr_Regulatory_Proteins"/>
</dbReference>
<dbReference type="GO" id="GO:0046872">
    <property type="term" value="F:metal ion binding"/>
    <property type="evidence" value="ECO:0007669"/>
    <property type="project" value="UniProtKB-KW"/>
</dbReference>
<keyword evidence="5" id="KW-0804">Transcription</keyword>
<keyword evidence="4" id="KW-0238">DNA-binding</keyword>
<accession>A0A2T4AA67</accession>
<keyword evidence="1" id="KW-0479">Metal-binding</keyword>
<dbReference type="PANTHER" id="PTHR36206:SF4">
    <property type="entry name" value="HYPOTHETICAL CONSERVED PROTEIN (EUROFUNG)-RELATED"/>
    <property type="match status" value="1"/>
</dbReference>
<evidence type="ECO:0000256" key="1">
    <source>
        <dbReference type="ARBA" id="ARBA00022723"/>
    </source>
</evidence>
<evidence type="ECO:0000256" key="2">
    <source>
        <dbReference type="ARBA" id="ARBA00022833"/>
    </source>
</evidence>
<dbReference type="EMBL" id="KZ679681">
    <property type="protein sequence ID" value="PTB53967.1"/>
    <property type="molecule type" value="Genomic_DNA"/>
</dbReference>
<keyword evidence="6" id="KW-0539">Nucleus</keyword>
<gene>
    <name evidence="7" type="ORF">M431DRAFT_508999</name>
</gene>
<dbReference type="GeneID" id="36627782"/>
<dbReference type="InterPro" id="IPR021858">
    <property type="entry name" value="Fun_TF"/>
</dbReference>
<evidence type="ECO:0008006" key="9">
    <source>
        <dbReference type="Google" id="ProtNLM"/>
    </source>
</evidence>
<dbReference type="RefSeq" id="XP_024773644.1">
    <property type="nucleotide sequence ID" value="XM_024919213.1"/>
</dbReference>
<dbReference type="Proteomes" id="UP000241690">
    <property type="component" value="Unassembled WGS sequence"/>
</dbReference>
<dbReference type="STRING" id="983964.A0A2T4AA67"/>
<evidence type="ECO:0000313" key="7">
    <source>
        <dbReference type="EMBL" id="PTB53967.1"/>
    </source>
</evidence>